<evidence type="ECO:0000259" key="1">
    <source>
        <dbReference type="Pfam" id="PF00266"/>
    </source>
</evidence>
<feature type="domain" description="Aminotransferase class V" evidence="1">
    <location>
        <begin position="3"/>
        <end position="103"/>
    </location>
</feature>
<dbReference type="InterPro" id="IPR015422">
    <property type="entry name" value="PyrdxlP-dep_Trfase_small"/>
</dbReference>
<dbReference type="SUPFAM" id="SSF53383">
    <property type="entry name" value="PLP-dependent transferases"/>
    <property type="match status" value="1"/>
</dbReference>
<evidence type="ECO:0000313" key="2">
    <source>
        <dbReference type="EMBL" id="SVB90187.1"/>
    </source>
</evidence>
<dbReference type="InterPro" id="IPR000192">
    <property type="entry name" value="Aminotrans_V_dom"/>
</dbReference>
<dbReference type="Pfam" id="PF00266">
    <property type="entry name" value="Aminotran_5"/>
    <property type="match status" value="1"/>
</dbReference>
<dbReference type="EMBL" id="UINC01063017">
    <property type="protein sequence ID" value="SVB90187.1"/>
    <property type="molecule type" value="Genomic_DNA"/>
</dbReference>
<dbReference type="Gene3D" id="3.90.1150.10">
    <property type="entry name" value="Aspartate Aminotransferase, domain 1"/>
    <property type="match status" value="1"/>
</dbReference>
<organism evidence="2">
    <name type="scientific">marine metagenome</name>
    <dbReference type="NCBI Taxonomy" id="408172"/>
    <lineage>
        <taxon>unclassified sequences</taxon>
        <taxon>metagenomes</taxon>
        <taxon>ecological metagenomes</taxon>
    </lineage>
</organism>
<protein>
    <recommendedName>
        <fullName evidence="1">Aminotransferase class V domain-containing protein</fullName>
    </recommendedName>
</protein>
<dbReference type="InterPro" id="IPR015424">
    <property type="entry name" value="PyrdxlP-dep_Trfase"/>
</dbReference>
<gene>
    <name evidence="2" type="ORF">METZ01_LOCUS243041</name>
</gene>
<name>A0A382HTE8_9ZZZZ</name>
<reference evidence="2" key="1">
    <citation type="submission" date="2018-05" db="EMBL/GenBank/DDBJ databases">
        <authorList>
            <person name="Lanie J.A."/>
            <person name="Ng W.-L."/>
            <person name="Kazmierczak K.M."/>
            <person name="Andrzejewski T.M."/>
            <person name="Davidsen T.M."/>
            <person name="Wayne K.J."/>
            <person name="Tettelin H."/>
            <person name="Glass J.I."/>
            <person name="Rusch D."/>
            <person name="Podicherti R."/>
            <person name="Tsui H.-C.T."/>
            <person name="Winkler M.E."/>
        </authorList>
    </citation>
    <scope>NUCLEOTIDE SEQUENCE</scope>
</reference>
<dbReference type="AlphaFoldDB" id="A0A382HTE8"/>
<sequence>AFELGIENIHERSWNLANKTRDLLSDCPRISLLDLGIQKSAIVTVALEGKDAAEISGSLRKMAINTSVCTKYSAIIDFDKRNIDSALRISPHYFNTDEEIEELASVLSGLLGQS</sequence>
<proteinExistence type="predicted"/>
<accession>A0A382HTE8</accession>
<feature type="non-terminal residue" evidence="2">
    <location>
        <position position="1"/>
    </location>
</feature>